<evidence type="ECO:0000256" key="2">
    <source>
        <dbReference type="SAM" id="SignalP"/>
    </source>
</evidence>
<keyword evidence="2" id="KW-0732">Signal</keyword>
<feature type="signal peptide" evidence="2">
    <location>
        <begin position="1"/>
        <end position="18"/>
    </location>
</feature>
<sequence>MHFITLLLTLVAAPAVNSYQIDPSLKDGAYFIPLLTNSTKFRASREIYGEPIPIGYVAPSTTVSERSVIGVVPVPATTHGCFHAIESRKDHDQAAELLSNWCDSGAMIPPLHTKYTDVVPGIMIARYASSIAFACSWAHKQGCAPNEIQDAWSQITNNCHGDLEGGEICAKHWKKCYGHTKEVVDNVKKHKAFMVNYFELFMKQQSCSLTSLIGYSSPSIQGVTGSVGKWENRQLASRRCMPPSHGFRNTVETKPQRKSPGELLPPARDANVEKFPYPCLSEHGRERPIYLQKHGGLLVKAFEIF</sequence>
<evidence type="ECO:0000313" key="3">
    <source>
        <dbReference type="EMBL" id="RWA10090.1"/>
    </source>
</evidence>
<dbReference type="EMBL" id="RYZI01000127">
    <property type="protein sequence ID" value="RWA10090.1"/>
    <property type="molecule type" value="Genomic_DNA"/>
</dbReference>
<feature type="region of interest" description="Disordered" evidence="1">
    <location>
        <begin position="245"/>
        <end position="267"/>
    </location>
</feature>
<protein>
    <submittedName>
        <fullName evidence="3">Uncharacterized protein</fullName>
    </submittedName>
</protein>
<feature type="chain" id="PRO_5019411838" evidence="2">
    <location>
        <begin position="19"/>
        <end position="305"/>
    </location>
</feature>
<evidence type="ECO:0000313" key="4">
    <source>
        <dbReference type="Proteomes" id="UP000286045"/>
    </source>
</evidence>
<keyword evidence="4" id="KW-1185">Reference proteome</keyword>
<comment type="caution">
    <text evidence="3">The sequence shown here is derived from an EMBL/GenBank/DDBJ whole genome shotgun (WGS) entry which is preliminary data.</text>
</comment>
<dbReference type="AlphaFoldDB" id="A0A439D6R7"/>
<reference evidence="3 4" key="1">
    <citation type="submission" date="2018-12" db="EMBL/GenBank/DDBJ databases">
        <title>Draft genome sequence of Xylaria grammica IHI A82.</title>
        <authorList>
            <person name="Buettner E."/>
            <person name="Kellner H."/>
        </authorList>
    </citation>
    <scope>NUCLEOTIDE SEQUENCE [LARGE SCALE GENOMIC DNA]</scope>
    <source>
        <strain evidence="3 4">IHI A82</strain>
    </source>
</reference>
<accession>A0A439D6R7</accession>
<organism evidence="3 4">
    <name type="scientific">Xylaria grammica</name>
    <dbReference type="NCBI Taxonomy" id="363999"/>
    <lineage>
        <taxon>Eukaryota</taxon>
        <taxon>Fungi</taxon>
        <taxon>Dikarya</taxon>
        <taxon>Ascomycota</taxon>
        <taxon>Pezizomycotina</taxon>
        <taxon>Sordariomycetes</taxon>
        <taxon>Xylariomycetidae</taxon>
        <taxon>Xylariales</taxon>
        <taxon>Xylariaceae</taxon>
        <taxon>Xylaria</taxon>
    </lineage>
</organism>
<evidence type="ECO:0000256" key="1">
    <source>
        <dbReference type="SAM" id="MobiDB-lite"/>
    </source>
</evidence>
<name>A0A439D6R7_9PEZI</name>
<dbReference type="Proteomes" id="UP000286045">
    <property type="component" value="Unassembled WGS sequence"/>
</dbReference>
<gene>
    <name evidence="3" type="ORF">EKO27_g5013</name>
</gene>
<proteinExistence type="predicted"/>
<dbReference type="STRING" id="363999.A0A439D6R7"/>